<dbReference type="RefSeq" id="WP_136410886.1">
    <property type="nucleotide sequence ID" value="NZ_CP039393.1"/>
</dbReference>
<feature type="compositionally biased region" description="Low complexity" evidence="2">
    <location>
        <begin position="467"/>
        <end position="477"/>
    </location>
</feature>
<proteinExistence type="predicted"/>
<sequence>MTRSRLYILVIAVTATMLLSGCSTRKNTAASRNYQAFITRYNVYYNGDEHYKSTLEAMERDYADDYSRLLPLHPADARRDPMSPQPSGDFTRSIEKAQKAIELRSIKRRPARKPGRSNDPAYREWLKREEYNPFLHNAWMMLGRSQYASGDFTGAAATFRYIARHFSWLPETVTEAKLWQARCYSVLGWEFEAESLLQGITADDLKSRQLEELYDIACATRFLASGNTEKAIPYIEKAVSKASRWQKPRLYYLLGQLYSRAGDRSAAYNAFGKSTSSATTNRARINARVRQSEVYTSDDITREVKALKRMTRFDSNSDYRGLLYYAIGNLYKSRGDTAQAVTNYMLSQESQPEGNTDKGLTLLSLGDIYFKRKEYVKAQPCYAEAVALLPTAYPGYDSISRRSDILDRLAVYINNINHNDSTLNLADKPEEERTAIIKAYISQLKKRDKEQAEKARREEYFANQQNGDATASSTDGAAAPTSFSLNNDDSWYFYNNAIRNAGRTEFQRRWGARRLEDDWRRRDKSSSTLGVTSTDETDYNDDDVTQSDDERNVTSENPYDVEYYMKQLPLTAEARRRANYIIQDGLYNAALILKDDLHDYPSAARYWERLLSRYPDTPYCIDVYYNMYMMYRRNGDMTQAERYRSLLLDRFPESRYATALRNPDGLERMRDMARHEEELYDKAYSAYIGNRNEEVHEALRTMKRDYPLSDLMPKFMFIDALSYVTENDADRFKNTLKEIVDSYPDADVTPVASAYLAGLNQGRHILSGAENPRGIVWRQALTVDSIAGSADTPAEFELNPDTPQLFILAYPVDEVEANQLLYNVARHNFSSFVIKDFDLECLNFGNIGLLIVKGFANFDELVHYRKVLDDDTSFIMPSKVTPVMISVDDFNTLLRDGRSIDDYFKYVNERAADEPVTVPVPDNEENDNEQ</sequence>
<feature type="chain" id="PRO_5020483816" evidence="3">
    <location>
        <begin position="26"/>
        <end position="930"/>
    </location>
</feature>
<dbReference type="Pfam" id="PF13181">
    <property type="entry name" value="TPR_8"/>
    <property type="match status" value="2"/>
</dbReference>
<dbReference type="Pfam" id="PF13174">
    <property type="entry name" value="TPR_6"/>
    <property type="match status" value="1"/>
</dbReference>
<dbReference type="PROSITE" id="PS51257">
    <property type="entry name" value="PROKAR_LIPOPROTEIN"/>
    <property type="match status" value="1"/>
</dbReference>
<feature type="compositionally biased region" description="Basic and acidic residues" evidence="2">
    <location>
        <begin position="448"/>
        <end position="460"/>
    </location>
</feature>
<keyword evidence="5" id="KW-1185">Reference proteome</keyword>
<feature type="repeat" description="TPR" evidence="1">
    <location>
        <begin position="248"/>
        <end position="281"/>
    </location>
</feature>
<dbReference type="OrthoDB" id="1522549at2"/>
<feature type="signal peptide" evidence="3">
    <location>
        <begin position="1"/>
        <end position="25"/>
    </location>
</feature>
<dbReference type="InterPro" id="IPR011990">
    <property type="entry name" value="TPR-like_helical_dom_sf"/>
</dbReference>
<dbReference type="InterPro" id="IPR019734">
    <property type="entry name" value="TPR_rpt"/>
</dbReference>
<evidence type="ECO:0000256" key="2">
    <source>
        <dbReference type="SAM" id="MobiDB-lite"/>
    </source>
</evidence>
<feature type="region of interest" description="Disordered" evidence="2">
    <location>
        <begin position="448"/>
        <end position="477"/>
    </location>
</feature>
<accession>A0A4P7VQA6</accession>
<evidence type="ECO:0000313" key="5">
    <source>
        <dbReference type="Proteomes" id="UP000297031"/>
    </source>
</evidence>
<dbReference type="SMART" id="SM00028">
    <property type="entry name" value="TPR"/>
    <property type="match status" value="4"/>
</dbReference>
<evidence type="ECO:0000256" key="3">
    <source>
        <dbReference type="SAM" id="SignalP"/>
    </source>
</evidence>
<keyword evidence="1" id="KW-0802">TPR repeat</keyword>
<dbReference type="KEGG" id="mgod:E7746_11480"/>
<evidence type="ECO:0000313" key="4">
    <source>
        <dbReference type="EMBL" id="QCD36463.1"/>
    </source>
</evidence>
<dbReference type="PROSITE" id="PS50005">
    <property type="entry name" value="TPR"/>
    <property type="match status" value="2"/>
</dbReference>
<feature type="repeat" description="TPR" evidence="1">
    <location>
        <begin position="359"/>
        <end position="392"/>
    </location>
</feature>
<feature type="compositionally biased region" description="Acidic residues" evidence="2">
    <location>
        <begin position="535"/>
        <end position="547"/>
    </location>
</feature>
<evidence type="ECO:0000256" key="1">
    <source>
        <dbReference type="PROSITE-ProRule" id="PRU00339"/>
    </source>
</evidence>
<dbReference type="Proteomes" id="UP000297031">
    <property type="component" value="Chromosome"/>
</dbReference>
<dbReference type="AlphaFoldDB" id="A0A4P7VQA6"/>
<protein>
    <submittedName>
        <fullName evidence="4">Tetratricopeptide repeat protein</fullName>
    </submittedName>
</protein>
<dbReference type="SUPFAM" id="SSF48452">
    <property type="entry name" value="TPR-like"/>
    <property type="match status" value="2"/>
</dbReference>
<name>A0A4P7VQA6_9BACT</name>
<feature type="region of interest" description="Disordered" evidence="2">
    <location>
        <begin position="524"/>
        <end position="558"/>
    </location>
</feature>
<reference evidence="4 5" key="1">
    <citation type="submission" date="2019-02" db="EMBL/GenBank/DDBJ databases">
        <title>Isolation and identification of novel species under the genus Muribaculum.</title>
        <authorList>
            <person name="Miyake S."/>
            <person name="Ding Y."/>
            <person name="Low A."/>
            <person name="Soh M."/>
            <person name="Seedorf H."/>
        </authorList>
    </citation>
    <scope>NUCLEOTIDE SEQUENCE [LARGE SCALE GENOMIC DNA]</scope>
    <source>
        <strain evidence="4 5">TLL-A4</strain>
    </source>
</reference>
<gene>
    <name evidence="4" type="ORF">E7746_11480</name>
</gene>
<organism evidence="4 5">
    <name type="scientific">Muribaculum gordoncarteri</name>
    <dbReference type="NCBI Taxonomy" id="2530390"/>
    <lineage>
        <taxon>Bacteria</taxon>
        <taxon>Pseudomonadati</taxon>
        <taxon>Bacteroidota</taxon>
        <taxon>Bacteroidia</taxon>
        <taxon>Bacteroidales</taxon>
        <taxon>Muribaculaceae</taxon>
        <taxon>Muribaculum</taxon>
    </lineage>
</organism>
<dbReference type="Gene3D" id="1.25.40.10">
    <property type="entry name" value="Tetratricopeptide repeat domain"/>
    <property type="match status" value="3"/>
</dbReference>
<dbReference type="EMBL" id="CP039393">
    <property type="protein sequence ID" value="QCD36463.1"/>
    <property type="molecule type" value="Genomic_DNA"/>
</dbReference>
<keyword evidence="3" id="KW-0732">Signal</keyword>